<dbReference type="InterPro" id="IPR050377">
    <property type="entry name" value="Radical_SAM_PqqE_MftC-like"/>
</dbReference>
<dbReference type="CDD" id="cd01335">
    <property type="entry name" value="Radical_SAM"/>
    <property type="match status" value="1"/>
</dbReference>
<dbReference type="PANTHER" id="PTHR11228">
    <property type="entry name" value="RADICAL SAM DOMAIN PROTEIN"/>
    <property type="match status" value="1"/>
</dbReference>
<accession>A0A0F9JHJ8</accession>
<evidence type="ECO:0000313" key="7">
    <source>
        <dbReference type="EMBL" id="KKM61781.1"/>
    </source>
</evidence>
<dbReference type="CDD" id="cd21109">
    <property type="entry name" value="SPASM"/>
    <property type="match status" value="1"/>
</dbReference>
<dbReference type="GO" id="GO:0046872">
    <property type="term" value="F:metal ion binding"/>
    <property type="evidence" value="ECO:0007669"/>
    <property type="project" value="UniProtKB-KW"/>
</dbReference>
<name>A0A0F9JHJ8_9ZZZZ</name>
<keyword evidence="1" id="KW-0949">S-adenosyl-L-methionine</keyword>
<keyword evidence="4" id="KW-0411">Iron-sulfur</keyword>
<dbReference type="EMBL" id="LAZR01011420">
    <property type="protein sequence ID" value="KKM61781.1"/>
    <property type="molecule type" value="Genomic_DNA"/>
</dbReference>
<evidence type="ECO:0000259" key="5">
    <source>
        <dbReference type="Pfam" id="PF04055"/>
    </source>
</evidence>
<evidence type="ECO:0000256" key="2">
    <source>
        <dbReference type="ARBA" id="ARBA00022723"/>
    </source>
</evidence>
<dbReference type="InterPro" id="IPR007197">
    <property type="entry name" value="rSAM"/>
</dbReference>
<evidence type="ECO:0000259" key="6">
    <source>
        <dbReference type="Pfam" id="PF13186"/>
    </source>
</evidence>
<dbReference type="InterPro" id="IPR013785">
    <property type="entry name" value="Aldolase_TIM"/>
</dbReference>
<protein>
    <recommendedName>
        <fullName evidence="8">4Fe4S-binding SPASM domain-containing protein</fullName>
    </recommendedName>
</protein>
<reference evidence="7" key="1">
    <citation type="journal article" date="2015" name="Nature">
        <title>Complex archaea that bridge the gap between prokaryotes and eukaryotes.</title>
        <authorList>
            <person name="Spang A."/>
            <person name="Saw J.H."/>
            <person name="Jorgensen S.L."/>
            <person name="Zaremba-Niedzwiedzka K."/>
            <person name="Martijn J."/>
            <person name="Lind A.E."/>
            <person name="van Eijk R."/>
            <person name="Schleper C."/>
            <person name="Guy L."/>
            <person name="Ettema T.J."/>
        </authorList>
    </citation>
    <scope>NUCLEOTIDE SEQUENCE</scope>
</reference>
<evidence type="ECO:0000256" key="3">
    <source>
        <dbReference type="ARBA" id="ARBA00023004"/>
    </source>
</evidence>
<evidence type="ECO:0008006" key="8">
    <source>
        <dbReference type="Google" id="ProtNLM"/>
    </source>
</evidence>
<dbReference type="SFLD" id="SFLDS00029">
    <property type="entry name" value="Radical_SAM"/>
    <property type="match status" value="1"/>
</dbReference>
<feature type="domain" description="4Fe4S-binding SPASM" evidence="6">
    <location>
        <begin position="202"/>
        <end position="266"/>
    </location>
</feature>
<dbReference type="Pfam" id="PF04055">
    <property type="entry name" value="Radical_SAM"/>
    <property type="match status" value="1"/>
</dbReference>
<dbReference type="InterPro" id="IPR058240">
    <property type="entry name" value="rSAM_sf"/>
</dbReference>
<dbReference type="Pfam" id="PF13186">
    <property type="entry name" value="SPASM"/>
    <property type="match status" value="1"/>
</dbReference>
<sequence length="271" mass="31842">MHMQIEFTNHCQLSCVECPHRFLQRKKQHMSDEVFEVLLEKYIISMAPRTVICHKDGEPLMHPKILEYMQRIDDHIKTKMDLYTNGLLFKPEMLDVFSGLRSKVWILVSFHWFNADGSRVNYEKVNERLKEGIKNCPSNVEFVMVSHVTDLIDLGDLREWQKWWLDFAQEHPAALRDVHVNTAINPWAGRIKQKNTIEFVGCPYSDGNHYFVGVTGNVTACCMDLEEEIIFDNIMTGDREIIAQKRNRFYERMRSGKRDQGVCKRCLTEPK</sequence>
<dbReference type="GO" id="GO:0003824">
    <property type="term" value="F:catalytic activity"/>
    <property type="evidence" value="ECO:0007669"/>
    <property type="project" value="InterPro"/>
</dbReference>
<keyword evidence="3" id="KW-0408">Iron</keyword>
<evidence type="ECO:0000256" key="1">
    <source>
        <dbReference type="ARBA" id="ARBA00022691"/>
    </source>
</evidence>
<dbReference type="SUPFAM" id="SSF102114">
    <property type="entry name" value="Radical SAM enzymes"/>
    <property type="match status" value="1"/>
</dbReference>
<keyword evidence="2" id="KW-0479">Metal-binding</keyword>
<evidence type="ECO:0000256" key="4">
    <source>
        <dbReference type="ARBA" id="ARBA00023014"/>
    </source>
</evidence>
<organism evidence="7">
    <name type="scientific">marine sediment metagenome</name>
    <dbReference type="NCBI Taxonomy" id="412755"/>
    <lineage>
        <taxon>unclassified sequences</taxon>
        <taxon>metagenomes</taxon>
        <taxon>ecological metagenomes</taxon>
    </lineage>
</organism>
<dbReference type="Gene3D" id="3.20.20.70">
    <property type="entry name" value="Aldolase class I"/>
    <property type="match status" value="1"/>
</dbReference>
<dbReference type="GO" id="GO:0051536">
    <property type="term" value="F:iron-sulfur cluster binding"/>
    <property type="evidence" value="ECO:0007669"/>
    <property type="project" value="UniProtKB-KW"/>
</dbReference>
<proteinExistence type="predicted"/>
<comment type="caution">
    <text evidence="7">The sequence shown here is derived from an EMBL/GenBank/DDBJ whole genome shotgun (WGS) entry which is preliminary data.</text>
</comment>
<dbReference type="AlphaFoldDB" id="A0A0F9JHJ8"/>
<gene>
    <name evidence="7" type="ORF">LCGC14_1528280</name>
</gene>
<dbReference type="PANTHER" id="PTHR11228:SF7">
    <property type="entry name" value="PQQA PEPTIDE CYCLASE"/>
    <property type="match status" value="1"/>
</dbReference>
<feature type="domain" description="Radical SAM core" evidence="5">
    <location>
        <begin position="5"/>
        <end position="141"/>
    </location>
</feature>
<dbReference type="InterPro" id="IPR023885">
    <property type="entry name" value="4Fe4S-binding_SPASM_dom"/>
</dbReference>